<feature type="binding site" evidence="6">
    <location>
        <position position="7"/>
    </location>
    <ligand>
        <name>Mg(2+)</name>
        <dbReference type="ChEBI" id="CHEBI:18420"/>
    </ligand>
</feature>
<evidence type="ECO:0000313" key="8">
    <source>
        <dbReference type="EMBL" id="GAA2472322.1"/>
    </source>
</evidence>
<dbReference type="InterPro" id="IPR022907">
    <property type="entry name" value="VapC_family"/>
</dbReference>
<dbReference type="EMBL" id="BAAATA010000002">
    <property type="protein sequence ID" value="GAA2472322.1"/>
    <property type="molecule type" value="Genomic_DNA"/>
</dbReference>
<reference evidence="8 9" key="1">
    <citation type="journal article" date="2019" name="Int. J. Syst. Evol. Microbiol.">
        <title>The Global Catalogue of Microorganisms (GCM) 10K type strain sequencing project: providing services to taxonomists for standard genome sequencing and annotation.</title>
        <authorList>
            <consortium name="The Broad Institute Genomics Platform"/>
            <consortium name="The Broad Institute Genome Sequencing Center for Infectious Disease"/>
            <person name="Wu L."/>
            <person name="Ma J."/>
        </authorList>
    </citation>
    <scope>NUCLEOTIDE SEQUENCE [LARGE SCALE GENOMIC DNA]</scope>
    <source>
        <strain evidence="8 9">JCM 6307</strain>
    </source>
</reference>
<dbReference type="RefSeq" id="WP_344381427.1">
    <property type="nucleotide sequence ID" value="NZ_BAAATA010000002.1"/>
</dbReference>
<dbReference type="InterPro" id="IPR029060">
    <property type="entry name" value="PIN-like_dom_sf"/>
</dbReference>
<dbReference type="InterPro" id="IPR002716">
    <property type="entry name" value="PIN_dom"/>
</dbReference>
<keyword evidence="2 6" id="KW-0540">Nuclease</keyword>
<comment type="cofactor">
    <cofactor evidence="6">
        <name>Mg(2+)</name>
        <dbReference type="ChEBI" id="CHEBI:18420"/>
    </cofactor>
</comment>
<gene>
    <name evidence="6" type="primary">vapC</name>
    <name evidence="8" type="ORF">GCM10010406_05030</name>
</gene>
<dbReference type="Gene3D" id="3.40.50.1010">
    <property type="entry name" value="5'-nuclease"/>
    <property type="match status" value="1"/>
</dbReference>
<name>A0ABN3KXX7_9ACTN</name>
<dbReference type="SUPFAM" id="SSF88723">
    <property type="entry name" value="PIN domain-like"/>
    <property type="match status" value="1"/>
</dbReference>
<evidence type="ECO:0000256" key="1">
    <source>
        <dbReference type="ARBA" id="ARBA00022649"/>
    </source>
</evidence>
<keyword evidence="3 6" id="KW-0479">Metal-binding</keyword>
<evidence type="ECO:0000256" key="5">
    <source>
        <dbReference type="ARBA" id="ARBA00022842"/>
    </source>
</evidence>
<comment type="function">
    <text evidence="6">Toxic component of a toxin-antitoxin (TA) system. An RNase.</text>
</comment>
<organism evidence="8 9">
    <name type="scientific">Streptomyces thermolineatus</name>
    <dbReference type="NCBI Taxonomy" id="44033"/>
    <lineage>
        <taxon>Bacteria</taxon>
        <taxon>Bacillati</taxon>
        <taxon>Actinomycetota</taxon>
        <taxon>Actinomycetes</taxon>
        <taxon>Kitasatosporales</taxon>
        <taxon>Streptomycetaceae</taxon>
        <taxon>Streptomyces</taxon>
    </lineage>
</organism>
<comment type="caution">
    <text evidence="8">The sequence shown here is derived from an EMBL/GenBank/DDBJ whole genome shotgun (WGS) entry which is preliminary data.</text>
</comment>
<keyword evidence="9" id="KW-1185">Reference proteome</keyword>
<dbReference type="Proteomes" id="UP001501358">
    <property type="component" value="Unassembled WGS sequence"/>
</dbReference>
<evidence type="ECO:0000259" key="7">
    <source>
        <dbReference type="SMART" id="SM00670"/>
    </source>
</evidence>
<dbReference type="Pfam" id="PF01850">
    <property type="entry name" value="PIN"/>
    <property type="match status" value="1"/>
</dbReference>
<evidence type="ECO:0000256" key="6">
    <source>
        <dbReference type="HAMAP-Rule" id="MF_00265"/>
    </source>
</evidence>
<comment type="similarity">
    <text evidence="6">Belongs to the PINc/VapC protein family.</text>
</comment>
<evidence type="ECO:0000256" key="3">
    <source>
        <dbReference type="ARBA" id="ARBA00022723"/>
    </source>
</evidence>
<evidence type="ECO:0000256" key="4">
    <source>
        <dbReference type="ARBA" id="ARBA00022801"/>
    </source>
</evidence>
<dbReference type="EC" id="3.1.-.-" evidence="6"/>
<evidence type="ECO:0000313" key="9">
    <source>
        <dbReference type="Proteomes" id="UP001501358"/>
    </source>
</evidence>
<dbReference type="SMART" id="SM00670">
    <property type="entry name" value="PINc"/>
    <property type="match status" value="1"/>
</dbReference>
<keyword evidence="4 6" id="KW-0378">Hydrolase</keyword>
<feature type="binding site" evidence="6">
    <location>
        <position position="102"/>
    </location>
    <ligand>
        <name>Mg(2+)</name>
        <dbReference type="ChEBI" id="CHEBI:18420"/>
    </ligand>
</feature>
<evidence type="ECO:0000256" key="2">
    <source>
        <dbReference type="ARBA" id="ARBA00022722"/>
    </source>
</evidence>
<protein>
    <recommendedName>
        <fullName evidence="6">Ribonuclease VapC</fullName>
        <shortName evidence="6">RNase VapC</shortName>
        <ecNumber evidence="6">3.1.-.-</ecNumber>
    </recommendedName>
    <alternativeName>
        <fullName evidence="6">Toxin VapC</fullName>
    </alternativeName>
</protein>
<keyword evidence="5 6" id="KW-0460">Magnesium</keyword>
<feature type="domain" description="PIN" evidence="7">
    <location>
        <begin position="2"/>
        <end position="126"/>
    </location>
</feature>
<keyword evidence="6" id="KW-0800">Toxin</keyword>
<keyword evidence="1 6" id="KW-1277">Toxin-antitoxin system</keyword>
<accession>A0ABN3KXX7</accession>
<sequence>MIVVVADTCAILAAADRTHPDGRAATAALEQAGTIIISPMVLDEVDHLARRVAAEARGRIIDGIIADARRSRVIIPEITPEILYEARSVIRRYADLDLDLSDAVSVALAAQYRTDAVLTLDYRDFRTIQPLTAHKAFRLLPADL</sequence>
<proteinExistence type="inferred from homology"/>
<dbReference type="HAMAP" id="MF_00265">
    <property type="entry name" value="VapC_Nob1"/>
    <property type="match status" value="1"/>
</dbReference>